<dbReference type="InterPro" id="IPR005158">
    <property type="entry name" value="BTAD"/>
</dbReference>
<comment type="caution">
    <text evidence="5">The sequence shown here is derived from an EMBL/GenBank/DDBJ whole genome shotgun (WGS) entry which is preliminary data.</text>
</comment>
<dbReference type="InterPro" id="IPR017853">
    <property type="entry name" value="GH"/>
</dbReference>
<dbReference type="GO" id="GO:0003677">
    <property type="term" value="F:DNA binding"/>
    <property type="evidence" value="ECO:0007669"/>
    <property type="project" value="UniProtKB-KW"/>
</dbReference>
<gene>
    <name evidence="5" type="ORF">FHU35_11285</name>
</gene>
<reference evidence="5 6" key="1">
    <citation type="submission" date="2019-06" db="EMBL/GenBank/DDBJ databases">
        <title>Sequencing the genomes of 1000 actinobacteria strains.</title>
        <authorList>
            <person name="Klenk H.-P."/>
        </authorList>
    </citation>
    <scope>NUCLEOTIDE SEQUENCE [LARGE SCALE GENOMIC DNA]</scope>
    <source>
        <strain evidence="5 6">DSM 46699</strain>
    </source>
</reference>
<dbReference type="PANTHER" id="PTHR35807:SF1">
    <property type="entry name" value="TRANSCRIPTIONAL REGULATOR REDD"/>
    <property type="match status" value="1"/>
</dbReference>
<evidence type="ECO:0000256" key="3">
    <source>
        <dbReference type="SAM" id="MobiDB-lite"/>
    </source>
</evidence>
<dbReference type="AlphaFoldDB" id="A0A561V7U1"/>
<dbReference type="PANTHER" id="PTHR35807">
    <property type="entry name" value="TRANSCRIPTIONAL REGULATOR REDD-RELATED"/>
    <property type="match status" value="1"/>
</dbReference>
<dbReference type="InterPro" id="IPR036388">
    <property type="entry name" value="WH-like_DNA-bd_sf"/>
</dbReference>
<dbReference type="SMART" id="SM01043">
    <property type="entry name" value="BTAD"/>
    <property type="match status" value="1"/>
</dbReference>
<dbReference type="SUPFAM" id="SSF48452">
    <property type="entry name" value="TPR-like"/>
    <property type="match status" value="1"/>
</dbReference>
<dbReference type="Gene3D" id="1.25.40.10">
    <property type="entry name" value="Tetratricopeptide repeat domain"/>
    <property type="match status" value="1"/>
</dbReference>
<keyword evidence="1" id="KW-0805">Transcription regulation</keyword>
<evidence type="ECO:0000313" key="5">
    <source>
        <dbReference type="EMBL" id="TWG07668.1"/>
    </source>
</evidence>
<keyword evidence="2" id="KW-0804">Transcription</keyword>
<dbReference type="InterPro" id="IPR051677">
    <property type="entry name" value="AfsR-DnrI-RedD_regulator"/>
</dbReference>
<dbReference type="SUPFAM" id="SSF51445">
    <property type="entry name" value="(Trans)glycosidases"/>
    <property type="match status" value="1"/>
</dbReference>
<dbReference type="Pfam" id="PF03704">
    <property type="entry name" value="BTAD"/>
    <property type="match status" value="1"/>
</dbReference>
<dbReference type="InterPro" id="IPR011990">
    <property type="entry name" value="TPR-like_helical_dom_sf"/>
</dbReference>
<dbReference type="InterPro" id="IPR016032">
    <property type="entry name" value="Sig_transdc_resp-reg_C-effctor"/>
</dbReference>
<accession>A0A561V7U1</accession>
<dbReference type="RefSeq" id="WP_186459212.1">
    <property type="nucleotide sequence ID" value="NZ_VIWX01000001.1"/>
</dbReference>
<keyword evidence="5" id="KW-0238">DNA-binding</keyword>
<evidence type="ECO:0000259" key="4">
    <source>
        <dbReference type="SMART" id="SM01043"/>
    </source>
</evidence>
<dbReference type="GO" id="GO:0006355">
    <property type="term" value="P:regulation of DNA-templated transcription"/>
    <property type="evidence" value="ECO:0007669"/>
    <property type="project" value="InterPro"/>
</dbReference>
<evidence type="ECO:0000256" key="2">
    <source>
        <dbReference type="ARBA" id="ARBA00023163"/>
    </source>
</evidence>
<proteinExistence type="predicted"/>
<dbReference type="Gene3D" id="1.10.10.10">
    <property type="entry name" value="Winged helix-like DNA-binding domain superfamily/Winged helix DNA-binding domain"/>
    <property type="match status" value="1"/>
</dbReference>
<protein>
    <submittedName>
        <fullName evidence="5">DNA-binding SARP family transcriptional activator</fullName>
    </submittedName>
</protein>
<name>A0A561V7U1_9PSEU</name>
<dbReference type="Proteomes" id="UP000316184">
    <property type="component" value="Unassembled WGS sequence"/>
</dbReference>
<feature type="region of interest" description="Disordered" evidence="3">
    <location>
        <begin position="269"/>
        <end position="309"/>
    </location>
</feature>
<feature type="domain" description="Bacterial transcriptional activator" evidence="4">
    <location>
        <begin position="107"/>
        <end position="251"/>
    </location>
</feature>
<dbReference type="EMBL" id="VIWX01000001">
    <property type="protein sequence ID" value="TWG07668.1"/>
    <property type="molecule type" value="Genomic_DNA"/>
</dbReference>
<evidence type="ECO:0000313" key="6">
    <source>
        <dbReference type="Proteomes" id="UP000316184"/>
    </source>
</evidence>
<dbReference type="CDD" id="cd15831">
    <property type="entry name" value="BTAD"/>
    <property type="match status" value="1"/>
</dbReference>
<organism evidence="5 6">
    <name type="scientific">Saccharopolyspora dendranthemae</name>
    <dbReference type="NCBI Taxonomy" id="1181886"/>
    <lineage>
        <taxon>Bacteria</taxon>
        <taxon>Bacillati</taxon>
        <taxon>Actinomycetota</taxon>
        <taxon>Actinomycetes</taxon>
        <taxon>Pseudonocardiales</taxon>
        <taxon>Pseudonocardiaceae</taxon>
        <taxon>Saccharopolyspora</taxon>
    </lineage>
</organism>
<feature type="compositionally biased region" description="Low complexity" evidence="3">
    <location>
        <begin position="282"/>
        <end position="308"/>
    </location>
</feature>
<keyword evidence="6" id="KW-1185">Reference proteome</keyword>
<sequence length="671" mass="73458">MREPHVGTIRYFVLGPLRVRKSNGSITEVTQGKLSALLIELLMRRNGWVDSRDLIEALWGAAPPKTVNANLKGYVFRLRGLLAREGETSPIASGVGKYRLTVSEDELDADVFERLVARGKAALDDGETERAERYLQDALSLWQGFMDPGFADRHVGTGAPNLQEVRRAARMHLAGCRTAAGRPDEAVSKLRAVVAENPIDERAWALLITALMQDGRRAEASTEYGEALEHIRAATGGGPGKALRAVFPELVKQSNEPIPEPVRETQLQETLADPQPQVVGNPTPETEAVTAGAGAAAEPEPGDAAAEGAQRRFPGRLRDRWVLATSLTACAMLVLGAAVAAPALFNTEEDPVPAELRLGGTAPRRSVPHVATIPGEQPRLLFGMGPKASTADQQRLVGQAPIGMLTTWFDGPDELPRYEAWSRDLVPGHYARGKAMHLIIHPGFESPEQVDTVHGPACGLAYPLSAGFLDDMRRLATAFAGAPDGPPLYVSVLDGPEKTICGKDQTGYNADPQTRNYYDALKDRYREVRQIFHRYAPNARVALNWNGWQASHDDPDIGEGRSLMQYFSDVLAISDFQSFNAFESEDNSRDVTSMVDELGRYGPIMVSNFGPNKDESGARARSDLSQVFAPDRISSLTARGLFAWSFWQEKYVESSPETYQMARDIVQRYGR</sequence>
<dbReference type="SUPFAM" id="SSF46894">
    <property type="entry name" value="C-terminal effector domain of the bipartite response regulators"/>
    <property type="match status" value="1"/>
</dbReference>
<evidence type="ECO:0000256" key="1">
    <source>
        <dbReference type="ARBA" id="ARBA00023015"/>
    </source>
</evidence>